<dbReference type="EMBL" id="AMQN01006159">
    <property type="status" value="NOT_ANNOTATED_CDS"/>
    <property type="molecule type" value="Genomic_DNA"/>
</dbReference>
<evidence type="ECO:0000256" key="1">
    <source>
        <dbReference type="SAM" id="MobiDB-lite"/>
    </source>
</evidence>
<name>R7UTX1_CAPTE</name>
<gene>
    <name evidence="2" type="ORF">CAPTEDRAFT_194647</name>
</gene>
<dbReference type="HOGENOM" id="CLU_1898192_0_0_1"/>
<dbReference type="OrthoDB" id="1421278at2759"/>
<evidence type="ECO:0000313" key="4">
    <source>
        <dbReference type="Proteomes" id="UP000014760"/>
    </source>
</evidence>
<evidence type="ECO:0000313" key="3">
    <source>
        <dbReference type="EnsemblMetazoa" id="CapteP194647"/>
    </source>
</evidence>
<feature type="region of interest" description="Disordered" evidence="1">
    <location>
        <begin position="106"/>
        <end position="134"/>
    </location>
</feature>
<proteinExistence type="predicted"/>
<protein>
    <submittedName>
        <fullName evidence="2 3">Uncharacterized protein</fullName>
    </submittedName>
</protein>
<sequence>MAISKITGTQECAKYKTLGIISHTSKVLLELFNNDLLTTYNQKMLKNSSALSKEKELRCVRILPRYHEKLLSRYQQQKLQDLSDILVHIAFGMEVSTEKSKVMITSKDDIDRGRERERQTNEYVKEEANRLVGP</sequence>
<keyword evidence="4" id="KW-1185">Reference proteome</keyword>
<evidence type="ECO:0000313" key="2">
    <source>
        <dbReference type="EMBL" id="ELU09974.1"/>
    </source>
</evidence>
<reference evidence="4" key="1">
    <citation type="submission" date="2012-12" db="EMBL/GenBank/DDBJ databases">
        <authorList>
            <person name="Hellsten U."/>
            <person name="Grimwood J."/>
            <person name="Chapman J.A."/>
            <person name="Shapiro H."/>
            <person name="Aerts A."/>
            <person name="Otillar R.P."/>
            <person name="Terry A.Y."/>
            <person name="Boore J.L."/>
            <person name="Simakov O."/>
            <person name="Marletaz F."/>
            <person name="Cho S.-J."/>
            <person name="Edsinger-Gonzales E."/>
            <person name="Havlak P."/>
            <person name="Kuo D.-H."/>
            <person name="Larsson T."/>
            <person name="Lv J."/>
            <person name="Arendt D."/>
            <person name="Savage R."/>
            <person name="Osoegawa K."/>
            <person name="de Jong P."/>
            <person name="Lindberg D.R."/>
            <person name="Seaver E.C."/>
            <person name="Weisblat D.A."/>
            <person name="Putnam N.H."/>
            <person name="Grigoriev I.V."/>
            <person name="Rokhsar D.S."/>
        </authorList>
    </citation>
    <scope>NUCLEOTIDE SEQUENCE</scope>
    <source>
        <strain evidence="4">I ESC-2004</strain>
    </source>
</reference>
<accession>R7UTX1</accession>
<dbReference type="EnsemblMetazoa" id="CapteT194647">
    <property type="protein sequence ID" value="CapteP194647"/>
    <property type="gene ID" value="CapteG194647"/>
</dbReference>
<dbReference type="EMBL" id="KB297743">
    <property type="protein sequence ID" value="ELU09974.1"/>
    <property type="molecule type" value="Genomic_DNA"/>
</dbReference>
<dbReference type="Proteomes" id="UP000014760">
    <property type="component" value="Unassembled WGS sequence"/>
</dbReference>
<reference evidence="3" key="3">
    <citation type="submission" date="2015-06" db="UniProtKB">
        <authorList>
            <consortium name="EnsemblMetazoa"/>
        </authorList>
    </citation>
    <scope>IDENTIFICATION</scope>
</reference>
<dbReference type="AlphaFoldDB" id="R7UTX1"/>
<organism evidence="2">
    <name type="scientific">Capitella teleta</name>
    <name type="common">Polychaete worm</name>
    <dbReference type="NCBI Taxonomy" id="283909"/>
    <lineage>
        <taxon>Eukaryota</taxon>
        <taxon>Metazoa</taxon>
        <taxon>Spiralia</taxon>
        <taxon>Lophotrochozoa</taxon>
        <taxon>Annelida</taxon>
        <taxon>Polychaeta</taxon>
        <taxon>Sedentaria</taxon>
        <taxon>Scolecida</taxon>
        <taxon>Capitellidae</taxon>
        <taxon>Capitella</taxon>
    </lineage>
</organism>
<reference evidence="2 4" key="2">
    <citation type="journal article" date="2013" name="Nature">
        <title>Insights into bilaterian evolution from three spiralian genomes.</title>
        <authorList>
            <person name="Simakov O."/>
            <person name="Marletaz F."/>
            <person name="Cho S.J."/>
            <person name="Edsinger-Gonzales E."/>
            <person name="Havlak P."/>
            <person name="Hellsten U."/>
            <person name="Kuo D.H."/>
            <person name="Larsson T."/>
            <person name="Lv J."/>
            <person name="Arendt D."/>
            <person name="Savage R."/>
            <person name="Osoegawa K."/>
            <person name="de Jong P."/>
            <person name="Grimwood J."/>
            <person name="Chapman J.A."/>
            <person name="Shapiro H."/>
            <person name="Aerts A."/>
            <person name="Otillar R.P."/>
            <person name="Terry A.Y."/>
            <person name="Boore J.L."/>
            <person name="Grigoriev I.V."/>
            <person name="Lindberg D.R."/>
            <person name="Seaver E.C."/>
            <person name="Weisblat D.A."/>
            <person name="Putnam N.H."/>
            <person name="Rokhsar D.S."/>
        </authorList>
    </citation>
    <scope>NUCLEOTIDE SEQUENCE</scope>
    <source>
        <strain evidence="2 4">I ESC-2004</strain>
    </source>
</reference>